<accession>A0A0V0QR63</accession>
<dbReference type="InParanoid" id="A0A0V0QR63"/>
<feature type="compositionally biased region" description="Low complexity" evidence="2">
    <location>
        <begin position="753"/>
        <end position="770"/>
    </location>
</feature>
<feature type="region of interest" description="Disordered" evidence="2">
    <location>
        <begin position="610"/>
        <end position="641"/>
    </location>
</feature>
<reference evidence="3 4" key="1">
    <citation type="journal article" date="2015" name="Sci. Rep.">
        <title>Genome of the facultative scuticociliatosis pathogen Pseudocohnilembus persalinus provides insight into its virulence through horizontal gene transfer.</title>
        <authorList>
            <person name="Xiong J."/>
            <person name="Wang G."/>
            <person name="Cheng J."/>
            <person name="Tian M."/>
            <person name="Pan X."/>
            <person name="Warren A."/>
            <person name="Jiang C."/>
            <person name="Yuan D."/>
            <person name="Miao W."/>
        </authorList>
    </citation>
    <scope>NUCLEOTIDE SEQUENCE [LARGE SCALE GENOMIC DNA]</scope>
    <source>
        <strain evidence="3">36N120E</strain>
    </source>
</reference>
<feature type="compositionally biased region" description="Basic and acidic residues" evidence="2">
    <location>
        <begin position="623"/>
        <end position="639"/>
    </location>
</feature>
<dbReference type="EMBL" id="LDAU01000114">
    <property type="protein sequence ID" value="KRX04512.1"/>
    <property type="molecule type" value="Genomic_DNA"/>
</dbReference>
<evidence type="ECO:0000313" key="4">
    <source>
        <dbReference type="Proteomes" id="UP000054937"/>
    </source>
</evidence>
<feature type="coiled-coil region" evidence="1">
    <location>
        <begin position="101"/>
        <end position="299"/>
    </location>
</feature>
<evidence type="ECO:0000256" key="1">
    <source>
        <dbReference type="SAM" id="Coils"/>
    </source>
</evidence>
<feature type="coiled-coil region" evidence="1">
    <location>
        <begin position="487"/>
        <end position="514"/>
    </location>
</feature>
<gene>
    <name evidence="3" type="ORF">PPERSA_04327</name>
</gene>
<organism evidence="3 4">
    <name type="scientific">Pseudocohnilembus persalinus</name>
    <name type="common">Ciliate</name>
    <dbReference type="NCBI Taxonomy" id="266149"/>
    <lineage>
        <taxon>Eukaryota</taxon>
        <taxon>Sar</taxon>
        <taxon>Alveolata</taxon>
        <taxon>Ciliophora</taxon>
        <taxon>Intramacronucleata</taxon>
        <taxon>Oligohymenophorea</taxon>
        <taxon>Scuticociliatia</taxon>
        <taxon>Philasterida</taxon>
        <taxon>Pseudocohnilembidae</taxon>
        <taxon>Pseudocohnilembus</taxon>
    </lineage>
</organism>
<dbReference type="Proteomes" id="UP000054937">
    <property type="component" value="Unassembled WGS sequence"/>
</dbReference>
<dbReference type="AlphaFoldDB" id="A0A0V0QR63"/>
<sequence length="992" mass="118642">MIQGISPIQVQKDNQDSQQKDKQLQKIFQNKNQDKQEQKQYIKFEQFKKNKKEQTNNTENIDNNFNENLKIDQYQTEEIQKTTSSQQERFEGEIQKELQRNIQQQKIIDNIKNTMNQLENSINQSANRAYDLENSLMQDSSLQSNSLVSSSDQKEQLLQSLKNNREILKRNQSKLSKLDKIKRIDLNESENQEGKKRENLDLNQALNQEKQESMYQNYSVPEKIISENQIRNQKIHTLETESERTQQSIKKIEIEYKKLREQEYMQQQAKYLKEKQELLNYQQQEIQRLEKEQQEYLIKQKIYSQQKQTIKELEAQQYEELMEQEKMLQSLEQGGNLQKQEKEQIIQKVNNFNLNSIKKNSFKTNQKQMQDDSQNNIIDQIQDGNQFDKQENLQQQIDSDEYNNSLMTDKNDFQQQQQYETYDNHQGSSAFKRANIQLSQIQREKELLDSMSKGGYSNFIKTGQNFKNTNLDETNINQSNPNQSFKYIELKKKQEEIEQRKKEFLKQQQNLSKAQYPHTVGYLVNQHKELFSPTFDHVSKNQEIGIDLKQKGILRNKSDFVQVQKNNDFDEEFFNQKQNQEIYPEQEHQNPLDKIYQQVNQKLNEKLSQAGTTIDSESQLKQQQREKQKQIHGQNKDNEYFQSQNEKNKSLIMLPSDRQNRMLHSQFTTKNNTIKLKNNRSMSQQRQRYSDTKKLLGNIYNVNSYQNSANKKSKTINKSVLHGQEFLQDYQKEQSNQKKQSYQENLNQNQIQNQNQHQEQQYLEQQQQQQSDNEDDEYLDRNVYQQLQKKLNISQNQNNQKNISYSEIQRNQYSGDKQEVESQFDQLRDNICDRIWVQNNFGHSKLTNKDIIASQIEELGEFNFYDQEAKYSEKNAIDNLKQEANLRNLVKNVKEKVRVDVENPEAQNKNTFRKFQRKNFGEVHEHFCEYKNQDLIELQKQKKIVREKCIECQFLLNRGLSTKYCEKHGELYINARKKSMKSKLPKRLAQFL</sequence>
<feature type="compositionally biased region" description="Basic and acidic residues" evidence="2">
    <location>
        <begin position="13"/>
        <end position="22"/>
    </location>
</feature>
<evidence type="ECO:0000313" key="3">
    <source>
        <dbReference type="EMBL" id="KRX04512.1"/>
    </source>
</evidence>
<evidence type="ECO:0000256" key="2">
    <source>
        <dbReference type="SAM" id="MobiDB-lite"/>
    </source>
</evidence>
<feature type="region of interest" description="Disordered" evidence="2">
    <location>
        <begin position="670"/>
        <end position="689"/>
    </location>
</feature>
<protein>
    <submittedName>
        <fullName evidence="3">Uncharacterized protein</fullName>
    </submittedName>
</protein>
<proteinExistence type="predicted"/>
<name>A0A0V0QR63_PSEPJ</name>
<keyword evidence="1" id="KW-0175">Coiled coil</keyword>
<keyword evidence="4" id="KW-1185">Reference proteome</keyword>
<feature type="region of interest" description="Disordered" evidence="2">
    <location>
        <begin position="753"/>
        <end position="775"/>
    </location>
</feature>
<comment type="caution">
    <text evidence="3">The sequence shown here is derived from an EMBL/GenBank/DDBJ whole genome shotgun (WGS) entry which is preliminary data.</text>
</comment>
<feature type="region of interest" description="Disordered" evidence="2">
    <location>
        <begin position="1"/>
        <end position="22"/>
    </location>
</feature>